<dbReference type="HAMAP" id="MF_00015">
    <property type="entry name" value="LexA"/>
    <property type="match status" value="1"/>
</dbReference>
<dbReference type="SUPFAM" id="SSF51306">
    <property type="entry name" value="LexA/Signal peptidase"/>
    <property type="match status" value="1"/>
</dbReference>
<evidence type="ECO:0000256" key="2">
    <source>
        <dbReference type="ARBA" id="ARBA00022491"/>
    </source>
</evidence>
<evidence type="ECO:0000256" key="9">
    <source>
        <dbReference type="ARBA" id="ARBA00023163"/>
    </source>
</evidence>
<comment type="function">
    <text evidence="12">Represses a number of genes involved in the response to DNA damage (SOS response), including recA and lexA. In the presence of single-stranded DNA, RecA interacts with LexA causing an autocatalytic cleavage which disrupts the DNA-binding part of LexA, leading to derepression of the SOS regulon and eventually DNA repair.</text>
</comment>
<feature type="site" description="Cleavage; by autolysis" evidence="12">
    <location>
        <begin position="93"/>
        <end position="94"/>
    </location>
</feature>
<dbReference type="GO" id="GO:0006508">
    <property type="term" value="P:proteolysis"/>
    <property type="evidence" value="ECO:0007669"/>
    <property type="project" value="InterPro"/>
</dbReference>
<dbReference type="AlphaFoldDB" id="A0A2H0W294"/>
<dbReference type="Proteomes" id="UP000230935">
    <property type="component" value="Unassembled WGS sequence"/>
</dbReference>
<comment type="catalytic activity">
    <reaction evidence="12">
        <text>Hydrolysis of Ala-|-Gly bond in repressor LexA.</text>
        <dbReference type="EC" id="3.4.21.88"/>
    </reaction>
</comment>
<evidence type="ECO:0000313" key="17">
    <source>
        <dbReference type="Proteomes" id="UP000230935"/>
    </source>
</evidence>
<evidence type="ECO:0000259" key="15">
    <source>
        <dbReference type="Pfam" id="PF01726"/>
    </source>
</evidence>
<feature type="domain" description="LexA repressor DNA-binding" evidence="15">
    <location>
        <begin position="3"/>
        <end position="66"/>
    </location>
</feature>
<feature type="domain" description="Peptidase S24/S26A/S26B/S26C" evidence="14">
    <location>
        <begin position="86"/>
        <end position="198"/>
    </location>
</feature>
<evidence type="ECO:0000256" key="10">
    <source>
        <dbReference type="ARBA" id="ARBA00023204"/>
    </source>
</evidence>
<evidence type="ECO:0000256" key="8">
    <source>
        <dbReference type="ARBA" id="ARBA00023125"/>
    </source>
</evidence>
<dbReference type="GO" id="GO:0003677">
    <property type="term" value="F:DNA binding"/>
    <property type="evidence" value="ECO:0007669"/>
    <property type="project" value="UniProtKB-UniRule"/>
</dbReference>
<dbReference type="GO" id="GO:0006260">
    <property type="term" value="P:DNA replication"/>
    <property type="evidence" value="ECO:0007669"/>
    <property type="project" value="UniProtKB-UniRule"/>
</dbReference>
<evidence type="ECO:0000256" key="12">
    <source>
        <dbReference type="HAMAP-Rule" id="MF_00015"/>
    </source>
</evidence>
<dbReference type="SUPFAM" id="SSF46785">
    <property type="entry name" value="Winged helix' DNA-binding domain"/>
    <property type="match status" value="1"/>
</dbReference>
<dbReference type="Pfam" id="PF00717">
    <property type="entry name" value="Peptidase_S24"/>
    <property type="match status" value="1"/>
</dbReference>
<dbReference type="GO" id="GO:0004252">
    <property type="term" value="F:serine-type endopeptidase activity"/>
    <property type="evidence" value="ECO:0007669"/>
    <property type="project" value="UniProtKB-UniRule"/>
</dbReference>
<keyword evidence="3 12" id="KW-0235">DNA replication</keyword>
<keyword evidence="4 12" id="KW-0227">DNA damage</keyword>
<keyword evidence="7 12" id="KW-0805">Transcription regulation</keyword>
<dbReference type="InterPro" id="IPR006199">
    <property type="entry name" value="LexA_DNA-bd_dom"/>
</dbReference>
<dbReference type="PANTHER" id="PTHR33516">
    <property type="entry name" value="LEXA REPRESSOR"/>
    <property type="match status" value="1"/>
</dbReference>
<dbReference type="InterPro" id="IPR006197">
    <property type="entry name" value="Peptidase_S24_LexA"/>
</dbReference>
<dbReference type="InterPro" id="IPR036388">
    <property type="entry name" value="WH-like_DNA-bd_sf"/>
</dbReference>
<dbReference type="EMBL" id="PEZZ01000004">
    <property type="protein sequence ID" value="PIS05489.1"/>
    <property type="molecule type" value="Genomic_DNA"/>
</dbReference>
<organism evidence="16 17">
    <name type="scientific">Candidatus Buchananbacteria bacterium CG10_big_fil_rev_8_21_14_0_10_42_9</name>
    <dbReference type="NCBI Taxonomy" id="1974526"/>
    <lineage>
        <taxon>Bacteria</taxon>
        <taxon>Candidatus Buchananiibacteriota</taxon>
    </lineage>
</organism>
<keyword evidence="2 12" id="KW-0678">Repressor</keyword>
<dbReference type="Pfam" id="PF01726">
    <property type="entry name" value="LexA_DNA_bind"/>
    <property type="match status" value="1"/>
</dbReference>
<dbReference type="GO" id="GO:0009432">
    <property type="term" value="P:SOS response"/>
    <property type="evidence" value="ECO:0007669"/>
    <property type="project" value="UniProtKB-UniRule"/>
</dbReference>
<feature type="active site" description="For autocatalytic cleavage activity" evidence="12">
    <location>
        <position position="166"/>
    </location>
</feature>
<feature type="DNA-binding region" description="H-T-H motif" evidence="12">
    <location>
        <begin position="29"/>
        <end position="49"/>
    </location>
</feature>
<dbReference type="InterPro" id="IPR006200">
    <property type="entry name" value="LexA"/>
</dbReference>
<dbReference type="NCBIfam" id="TIGR00498">
    <property type="entry name" value="lexA"/>
    <property type="match status" value="1"/>
</dbReference>
<reference evidence="17" key="1">
    <citation type="submission" date="2017-09" db="EMBL/GenBank/DDBJ databases">
        <title>Depth-based differentiation of microbial function through sediment-hosted aquifers and enrichment of novel symbionts in the deep terrestrial subsurface.</title>
        <authorList>
            <person name="Probst A.J."/>
            <person name="Ladd B."/>
            <person name="Jarett J.K."/>
            <person name="Geller-Mcgrath D.E."/>
            <person name="Sieber C.M.K."/>
            <person name="Emerson J.B."/>
            <person name="Anantharaman K."/>
            <person name="Thomas B.C."/>
            <person name="Malmstrom R."/>
            <person name="Stieglmeier M."/>
            <person name="Klingl A."/>
            <person name="Woyke T."/>
            <person name="Ryan C.M."/>
            <person name="Banfield J.F."/>
        </authorList>
    </citation>
    <scope>NUCLEOTIDE SEQUENCE [LARGE SCALE GENOMIC DNA]</scope>
</reference>
<feature type="active site" description="For autocatalytic cleavage activity" evidence="12">
    <location>
        <position position="128"/>
    </location>
</feature>
<name>A0A2H0W294_9BACT</name>
<evidence type="ECO:0000256" key="7">
    <source>
        <dbReference type="ARBA" id="ARBA00023015"/>
    </source>
</evidence>
<evidence type="ECO:0000256" key="4">
    <source>
        <dbReference type="ARBA" id="ARBA00022763"/>
    </source>
</evidence>
<keyword evidence="11 12" id="KW-0742">SOS response</keyword>
<gene>
    <name evidence="12" type="primary">lexA</name>
    <name evidence="16" type="ORF">COT81_00540</name>
</gene>
<dbReference type="Gene3D" id="1.10.10.10">
    <property type="entry name" value="Winged helix-like DNA-binding domain superfamily/Winged helix DNA-binding domain"/>
    <property type="match status" value="1"/>
</dbReference>
<dbReference type="PANTHER" id="PTHR33516:SF2">
    <property type="entry name" value="LEXA REPRESSOR-RELATED"/>
    <property type="match status" value="1"/>
</dbReference>
<evidence type="ECO:0000256" key="3">
    <source>
        <dbReference type="ARBA" id="ARBA00022705"/>
    </source>
</evidence>
<keyword evidence="8 12" id="KW-0238">DNA-binding</keyword>
<dbReference type="EC" id="3.4.21.88" evidence="12"/>
<keyword evidence="6 12" id="KW-0068">Autocatalytic cleavage</keyword>
<sequence>MGEKLTKRQREILDFITSFIESKGYAPSFVEIAKKFKLNSVATVHQHIQALKAKGYLQADHNEKRGLELIEDVKEAINTAAAIHVPFAGLITAGEPIEAVEDKDTMAVPTDLINDPINTYVLKVKGDSMIEDGILDGDMVVVQRNPSPRNGDVVVALLDNTYATLKRFYREANRIRLQPANAKLKPIYVKDVIIQGVVKAVIRKFQTI</sequence>
<dbReference type="InterPro" id="IPR015927">
    <property type="entry name" value="Peptidase_S24_S26A/B/C"/>
</dbReference>
<evidence type="ECO:0000256" key="1">
    <source>
        <dbReference type="ARBA" id="ARBA00007484"/>
    </source>
</evidence>
<dbReference type="InterPro" id="IPR036390">
    <property type="entry name" value="WH_DNA-bd_sf"/>
</dbReference>
<evidence type="ECO:0000256" key="5">
    <source>
        <dbReference type="ARBA" id="ARBA00022801"/>
    </source>
</evidence>
<dbReference type="InterPro" id="IPR036286">
    <property type="entry name" value="LexA/Signal_pep-like_sf"/>
</dbReference>
<comment type="similarity">
    <text evidence="1 12 13">Belongs to the peptidase S24 family.</text>
</comment>
<dbReference type="FunFam" id="1.10.10.10:FF:000009">
    <property type="entry name" value="LexA repressor"/>
    <property type="match status" value="1"/>
</dbReference>
<dbReference type="Gene3D" id="2.10.109.10">
    <property type="entry name" value="Umud Fragment, subunit A"/>
    <property type="match status" value="1"/>
</dbReference>
<evidence type="ECO:0000313" key="16">
    <source>
        <dbReference type="EMBL" id="PIS05489.1"/>
    </source>
</evidence>
<protein>
    <recommendedName>
        <fullName evidence="12">LexA repressor</fullName>
        <ecNumber evidence="12">3.4.21.88</ecNumber>
    </recommendedName>
</protein>
<evidence type="ECO:0000256" key="13">
    <source>
        <dbReference type="RuleBase" id="RU003991"/>
    </source>
</evidence>
<evidence type="ECO:0000259" key="14">
    <source>
        <dbReference type="Pfam" id="PF00717"/>
    </source>
</evidence>
<dbReference type="InterPro" id="IPR039418">
    <property type="entry name" value="LexA-like"/>
</dbReference>
<accession>A0A2H0W294</accession>
<dbReference type="GO" id="GO:0006281">
    <property type="term" value="P:DNA repair"/>
    <property type="evidence" value="ECO:0007669"/>
    <property type="project" value="UniProtKB-UniRule"/>
</dbReference>
<dbReference type="PRINTS" id="PR00726">
    <property type="entry name" value="LEXASERPTASE"/>
</dbReference>
<proteinExistence type="inferred from homology"/>
<keyword evidence="10 12" id="KW-0234">DNA repair</keyword>
<dbReference type="GO" id="GO:0045892">
    <property type="term" value="P:negative regulation of DNA-templated transcription"/>
    <property type="evidence" value="ECO:0007669"/>
    <property type="project" value="UniProtKB-UniRule"/>
</dbReference>
<dbReference type="CDD" id="cd06529">
    <property type="entry name" value="S24_LexA-like"/>
    <property type="match status" value="1"/>
</dbReference>
<keyword evidence="5 12" id="KW-0378">Hydrolase</keyword>
<dbReference type="InterPro" id="IPR050077">
    <property type="entry name" value="LexA_repressor"/>
</dbReference>
<comment type="subunit">
    <text evidence="12">Homodimer.</text>
</comment>
<evidence type="ECO:0000256" key="6">
    <source>
        <dbReference type="ARBA" id="ARBA00022813"/>
    </source>
</evidence>
<evidence type="ECO:0000256" key="11">
    <source>
        <dbReference type="ARBA" id="ARBA00023236"/>
    </source>
</evidence>
<keyword evidence="9 12" id="KW-0804">Transcription</keyword>
<comment type="caution">
    <text evidence="16">The sequence shown here is derived from an EMBL/GenBank/DDBJ whole genome shotgun (WGS) entry which is preliminary data.</text>
</comment>